<comment type="caution">
    <text evidence="2">The sequence shown here is derived from an EMBL/GenBank/DDBJ whole genome shotgun (WGS) entry which is preliminary data.</text>
</comment>
<protein>
    <submittedName>
        <fullName evidence="2">Uncharacterized protein</fullName>
    </submittedName>
</protein>
<dbReference type="Proteomes" id="UP000191691">
    <property type="component" value="Unassembled WGS sequence"/>
</dbReference>
<organism evidence="2 3">
    <name type="scientific">Penicillium nalgiovense</name>
    <dbReference type="NCBI Taxonomy" id="60175"/>
    <lineage>
        <taxon>Eukaryota</taxon>
        <taxon>Fungi</taxon>
        <taxon>Dikarya</taxon>
        <taxon>Ascomycota</taxon>
        <taxon>Pezizomycotina</taxon>
        <taxon>Eurotiomycetes</taxon>
        <taxon>Eurotiomycetidae</taxon>
        <taxon>Eurotiales</taxon>
        <taxon>Aspergillaceae</taxon>
        <taxon>Penicillium</taxon>
    </lineage>
</organism>
<proteinExistence type="predicted"/>
<keyword evidence="3" id="KW-1185">Reference proteome</keyword>
<dbReference type="EMBL" id="MOOB01000024">
    <property type="protein sequence ID" value="OQE85283.1"/>
    <property type="molecule type" value="Genomic_DNA"/>
</dbReference>
<name>A0A1V6YD95_PENNA</name>
<evidence type="ECO:0000256" key="1">
    <source>
        <dbReference type="SAM" id="MobiDB-lite"/>
    </source>
</evidence>
<reference evidence="3" key="1">
    <citation type="journal article" date="2017" name="Nat. Microbiol.">
        <title>Global analysis of biosynthetic gene clusters reveals vast potential of secondary metabolite production in Penicillium species.</title>
        <authorList>
            <person name="Nielsen J.C."/>
            <person name="Grijseels S."/>
            <person name="Prigent S."/>
            <person name="Ji B."/>
            <person name="Dainat J."/>
            <person name="Nielsen K.F."/>
            <person name="Frisvad J.C."/>
            <person name="Workman M."/>
            <person name="Nielsen J."/>
        </authorList>
    </citation>
    <scope>NUCLEOTIDE SEQUENCE [LARGE SCALE GENOMIC DNA]</scope>
    <source>
        <strain evidence="3">IBT 13039</strain>
    </source>
</reference>
<gene>
    <name evidence="2" type="ORF">PENNAL_c0024G01384</name>
</gene>
<sequence length="76" mass="8113">MSHVSTGKKPTKEQVTPDEPDIDIERDNRILTSQLNEPGKGTGSKFAEIDEYLEQIKSQAIASAPASAVQGTTAQG</sequence>
<accession>A0A1V6YD95</accession>
<dbReference type="AlphaFoldDB" id="A0A1V6YD95"/>
<feature type="region of interest" description="Disordered" evidence="1">
    <location>
        <begin position="1"/>
        <end position="23"/>
    </location>
</feature>
<evidence type="ECO:0000313" key="3">
    <source>
        <dbReference type="Proteomes" id="UP000191691"/>
    </source>
</evidence>
<evidence type="ECO:0000313" key="2">
    <source>
        <dbReference type="EMBL" id="OQE85283.1"/>
    </source>
</evidence>